<feature type="region of interest" description="Disordered" evidence="8">
    <location>
        <begin position="157"/>
        <end position="207"/>
    </location>
</feature>
<dbReference type="InterPro" id="IPR050342">
    <property type="entry name" value="HMGB"/>
</dbReference>
<dbReference type="AlphaFoldDB" id="A0A2I3SF98"/>
<dbReference type="FunFam" id="1.10.30.10:FF:000144">
    <property type="entry name" value="High mobility group protein B1"/>
    <property type="match status" value="1"/>
</dbReference>
<keyword evidence="5 7" id="KW-0238">DNA-binding</keyword>
<reference evidence="10 11" key="1">
    <citation type="journal article" date="2005" name="Nature">
        <title>Initial sequence of the chimpanzee genome and comparison with the human genome.</title>
        <authorList>
            <consortium name="Chimpanzee sequencing and analysis consortium"/>
        </authorList>
    </citation>
    <scope>NUCLEOTIDE SEQUENCE [LARGE SCALE GENOMIC DNA]</scope>
</reference>
<dbReference type="Pfam" id="PF09011">
    <property type="entry name" value="HMG_box_2"/>
    <property type="match status" value="1"/>
</dbReference>
<dbReference type="Bgee" id="ENSPTRG00000044268">
    <property type="expression patterns" value="Expressed in fibroblast and 1 other cell type or tissue"/>
</dbReference>
<dbReference type="GeneTree" id="ENSGT00950000183120"/>
<dbReference type="GO" id="GO:0006338">
    <property type="term" value="P:chromatin remodeling"/>
    <property type="evidence" value="ECO:0000318"/>
    <property type="project" value="GO_Central"/>
</dbReference>
<keyword evidence="11" id="KW-1185">Reference proteome</keyword>
<evidence type="ECO:0000256" key="2">
    <source>
        <dbReference type="ARBA" id="ARBA00008774"/>
    </source>
</evidence>
<feature type="DNA-binding region" description="HMG box" evidence="7">
    <location>
        <begin position="9"/>
        <end position="79"/>
    </location>
</feature>
<dbReference type="InterPro" id="IPR036910">
    <property type="entry name" value="HMG_box_dom_sf"/>
</dbReference>
<keyword evidence="3" id="KW-0158">Chromosome</keyword>
<evidence type="ECO:0000256" key="5">
    <source>
        <dbReference type="ARBA" id="ARBA00023125"/>
    </source>
</evidence>
<dbReference type="PRINTS" id="PR00886">
    <property type="entry name" value="HIGHMOBLTY12"/>
</dbReference>
<dbReference type="Proteomes" id="UP000002277">
    <property type="component" value="Chromosome 2B"/>
</dbReference>
<dbReference type="InterPro" id="IPR009071">
    <property type="entry name" value="HMG_box_dom"/>
</dbReference>
<comment type="subcellular location">
    <subcellularLocation>
        <location evidence="1">Chromosome</location>
    </subcellularLocation>
</comment>
<evidence type="ECO:0000256" key="7">
    <source>
        <dbReference type="PROSITE-ProRule" id="PRU00267"/>
    </source>
</evidence>
<protein>
    <recommendedName>
        <fullName evidence="9">HMG box domain-containing protein</fullName>
    </recommendedName>
</protein>
<evidence type="ECO:0000259" key="9">
    <source>
        <dbReference type="PROSITE" id="PS50118"/>
    </source>
</evidence>
<evidence type="ECO:0000313" key="11">
    <source>
        <dbReference type="Proteomes" id="UP000002277"/>
    </source>
</evidence>
<dbReference type="Gene3D" id="1.10.30.10">
    <property type="entry name" value="High mobility group box domain"/>
    <property type="match status" value="2"/>
</dbReference>
<keyword evidence="4" id="KW-0677">Repeat</keyword>
<proteinExistence type="inferred from homology"/>
<dbReference type="SUPFAM" id="SSF47095">
    <property type="entry name" value="HMG-box"/>
    <property type="match status" value="2"/>
</dbReference>
<dbReference type="PROSITE" id="PS50118">
    <property type="entry name" value="HMG_BOX_2"/>
    <property type="match status" value="2"/>
</dbReference>
<dbReference type="GO" id="GO:0001936">
    <property type="term" value="P:regulation of endothelial cell proliferation"/>
    <property type="evidence" value="ECO:0007669"/>
    <property type="project" value="UniProtKB-ARBA"/>
</dbReference>
<dbReference type="GO" id="GO:0005634">
    <property type="term" value="C:nucleus"/>
    <property type="evidence" value="ECO:0000318"/>
    <property type="project" value="GO_Central"/>
</dbReference>
<dbReference type="Pfam" id="PF00505">
    <property type="entry name" value="HMG_box"/>
    <property type="match status" value="1"/>
</dbReference>
<dbReference type="GO" id="GO:0050679">
    <property type="term" value="P:positive regulation of epithelial cell proliferation"/>
    <property type="evidence" value="ECO:0007669"/>
    <property type="project" value="UniProtKB-ARBA"/>
</dbReference>
<dbReference type="OMA" id="DDKQLCE"/>
<accession>A0A2I3SF98</accession>
<dbReference type="EMBL" id="AACZ04058515">
    <property type="status" value="NOT_ANNOTATED_CDS"/>
    <property type="molecule type" value="Genomic_DNA"/>
</dbReference>
<feature type="DNA-binding region" description="HMG box" evidence="7">
    <location>
        <begin position="95"/>
        <end position="163"/>
    </location>
</feature>
<evidence type="ECO:0000313" key="10">
    <source>
        <dbReference type="Ensembl" id="ENSPTRP00000075697.1"/>
    </source>
</evidence>
<dbReference type="FunFam" id="1.10.30.10:FF:000006">
    <property type="entry name" value="High mobility group protein B1"/>
    <property type="match status" value="1"/>
</dbReference>
<evidence type="ECO:0000256" key="4">
    <source>
        <dbReference type="ARBA" id="ARBA00022737"/>
    </source>
</evidence>
<dbReference type="GO" id="GO:0003684">
    <property type="term" value="F:damaged DNA binding"/>
    <property type="evidence" value="ECO:0007669"/>
    <property type="project" value="UniProtKB-ARBA"/>
</dbReference>
<comment type="similarity">
    <text evidence="2">Belongs to the HMGB family.</text>
</comment>
<feature type="domain" description="HMG box" evidence="9">
    <location>
        <begin position="9"/>
        <end position="79"/>
    </location>
</feature>
<evidence type="ECO:0000256" key="8">
    <source>
        <dbReference type="SAM" id="MobiDB-lite"/>
    </source>
</evidence>
<dbReference type="Ensembl" id="ENSPTRT00000098760.1">
    <property type="protein sequence ID" value="ENSPTRP00000075697.1"/>
    <property type="gene ID" value="ENSPTRG00000044268.1"/>
</dbReference>
<evidence type="ECO:0000256" key="3">
    <source>
        <dbReference type="ARBA" id="ARBA00022454"/>
    </source>
</evidence>
<organism evidence="10 11">
    <name type="scientific">Pan troglodytes</name>
    <name type="common">Chimpanzee</name>
    <dbReference type="NCBI Taxonomy" id="9598"/>
    <lineage>
        <taxon>Eukaryota</taxon>
        <taxon>Metazoa</taxon>
        <taxon>Chordata</taxon>
        <taxon>Craniata</taxon>
        <taxon>Vertebrata</taxon>
        <taxon>Euteleostomi</taxon>
        <taxon>Mammalia</taxon>
        <taxon>Eutheria</taxon>
        <taxon>Euarchontoglires</taxon>
        <taxon>Primates</taxon>
        <taxon>Haplorrhini</taxon>
        <taxon>Catarrhini</taxon>
        <taxon>Hominidae</taxon>
        <taxon>Pan</taxon>
    </lineage>
</organism>
<feature type="compositionally biased region" description="Acidic residues" evidence="8">
    <location>
        <begin position="187"/>
        <end position="207"/>
    </location>
</feature>
<dbReference type="CDD" id="cd21978">
    <property type="entry name" value="HMG-box_HMGB_rpt1"/>
    <property type="match status" value="1"/>
</dbReference>
<dbReference type="PANTHER" id="PTHR48112:SF16">
    <property type="entry name" value="HMG BOX DOMAIN-CONTAINING PROTEIN"/>
    <property type="match status" value="1"/>
</dbReference>
<reference evidence="10" key="3">
    <citation type="submission" date="2025-09" db="UniProtKB">
        <authorList>
            <consortium name="Ensembl"/>
        </authorList>
    </citation>
    <scope>IDENTIFICATION</scope>
</reference>
<keyword evidence="6 7" id="KW-0539">Nucleus</keyword>
<dbReference type="InParanoid" id="A0A2I3SF98"/>
<feature type="domain" description="HMG box" evidence="9">
    <location>
        <begin position="95"/>
        <end position="163"/>
    </location>
</feature>
<sequence>MGKGDPKKPRGKMSSYAFFVQTCREECKKKHPDASVSFSEFSKKCSERWKAMSAKDKGKFEDMAKVDKAHYEREMKTYIPAKGETKKKFEDSNAPKRPPSAFLLFCSEYCPKIKGEHPGLPTSDVAKKLVEMWNNTFADDKQLCEKKAAKLKEKYKKDTATYRAKGKPDAAKKGVVKAEKSKKKKEEEEDKEDEEDDEEKDEEDDDE</sequence>
<evidence type="ECO:0000256" key="6">
    <source>
        <dbReference type="ARBA" id="ARBA00023242"/>
    </source>
</evidence>
<name>A0A2I3SF98_PANTR</name>
<evidence type="ECO:0000256" key="1">
    <source>
        <dbReference type="ARBA" id="ARBA00004286"/>
    </source>
</evidence>
<dbReference type="PANTHER" id="PTHR48112">
    <property type="entry name" value="HIGH MOBILITY GROUP PROTEIN DSP1"/>
    <property type="match status" value="1"/>
</dbReference>
<dbReference type="SMART" id="SM00398">
    <property type="entry name" value="HMG"/>
    <property type="match status" value="2"/>
</dbReference>
<feature type="compositionally biased region" description="Basic and acidic residues" evidence="8">
    <location>
        <begin position="157"/>
        <end position="179"/>
    </location>
</feature>
<reference evidence="10" key="2">
    <citation type="submission" date="2025-08" db="UniProtKB">
        <authorList>
            <consortium name="Ensembl"/>
        </authorList>
    </citation>
    <scope>IDENTIFICATION</scope>
</reference>
<dbReference type="GO" id="GO:0000793">
    <property type="term" value="C:condensed chromosome"/>
    <property type="evidence" value="ECO:0007669"/>
    <property type="project" value="UniProtKB-ARBA"/>
</dbReference>